<name>A0ABV4SRI0_9ACTN</name>
<organism evidence="3 4">
    <name type="scientific">Streptomyces aureus</name>
    <dbReference type="NCBI Taxonomy" id="193461"/>
    <lineage>
        <taxon>Bacteria</taxon>
        <taxon>Bacillati</taxon>
        <taxon>Actinomycetota</taxon>
        <taxon>Actinomycetes</taxon>
        <taxon>Kitasatosporales</taxon>
        <taxon>Streptomycetaceae</taxon>
        <taxon>Streptomyces</taxon>
    </lineage>
</organism>
<protein>
    <submittedName>
        <fullName evidence="3">Carbohydrate-binding protein</fullName>
    </submittedName>
</protein>
<dbReference type="CDD" id="cd04084">
    <property type="entry name" value="CBM6_xylanase-like"/>
    <property type="match status" value="1"/>
</dbReference>
<dbReference type="InterPro" id="IPR005084">
    <property type="entry name" value="CBM6"/>
</dbReference>
<comment type="caution">
    <text evidence="3">The sequence shown here is derived from an EMBL/GenBank/DDBJ whole genome shotgun (WGS) entry which is preliminary data.</text>
</comment>
<dbReference type="SUPFAM" id="SSF49785">
    <property type="entry name" value="Galactose-binding domain-like"/>
    <property type="match status" value="1"/>
</dbReference>
<keyword evidence="4" id="KW-1185">Reference proteome</keyword>
<sequence length="67" mass="7288">MRKTVRGRPDGKLLATTPVPNTGDWDTYQATPAVPVDALTGRDKLSLVFKSPQDNAFDVDAVQFSNP</sequence>
<dbReference type="EMBL" id="JBGOSP010000014">
    <property type="protein sequence ID" value="MFA3839836.1"/>
    <property type="molecule type" value="Genomic_DNA"/>
</dbReference>
<accession>A0ABV4SRI0</accession>
<dbReference type="RefSeq" id="WP_372564553.1">
    <property type="nucleotide sequence ID" value="NZ_JBGOSP010000014.1"/>
</dbReference>
<evidence type="ECO:0000313" key="3">
    <source>
        <dbReference type="EMBL" id="MFA3839836.1"/>
    </source>
</evidence>
<reference evidence="3 4" key="1">
    <citation type="submission" date="2024-08" db="EMBL/GenBank/DDBJ databases">
        <title>Genome sequence of Streptomyces aureus CACIA-1.46HGO.</title>
        <authorList>
            <person name="Evangelista-Martinez Z."/>
        </authorList>
    </citation>
    <scope>NUCLEOTIDE SEQUENCE [LARGE SCALE GENOMIC DNA]</scope>
    <source>
        <strain evidence="3 4">CACIA-1.46HGO</strain>
    </source>
</reference>
<dbReference type="Gene3D" id="2.60.120.260">
    <property type="entry name" value="Galactose-binding domain-like"/>
    <property type="match status" value="1"/>
</dbReference>
<evidence type="ECO:0000256" key="1">
    <source>
        <dbReference type="SAM" id="MobiDB-lite"/>
    </source>
</evidence>
<evidence type="ECO:0000313" key="4">
    <source>
        <dbReference type="Proteomes" id="UP001571476"/>
    </source>
</evidence>
<evidence type="ECO:0000259" key="2">
    <source>
        <dbReference type="Pfam" id="PF03422"/>
    </source>
</evidence>
<proteinExistence type="predicted"/>
<feature type="domain" description="CBM6" evidence="2">
    <location>
        <begin position="7"/>
        <end position="65"/>
    </location>
</feature>
<gene>
    <name evidence="3" type="ORF">ACEG43_27280</name>
</gene>
<dbReference type="Pfam" id="PF03422">
    <property type="entry name" value="CBM_6"/>
    <property type="match status" value="1"/>
</dbReference>
<feature type="region of interest" description="Disordered" evidence="1">
    <location>
        <begin position="1"/>
        <end position="28"/>
    </location>
</feature>
<dbReference type="InterPro" id="IPR008979">
    <property type="entry name" value="Galactose-bd-like_sf"/>
</dbReference>
<dbReference type="Proteomes" id="UP001571476">
    <property type="component" value="Unassembled WGS sequence"/>
</dbReference>